<keyword evidence="4" id="KW-0233">DNA recombination</keyword>
<dbReference type="AlphaFoldDB" id="A0A512JMP6"/>
<comment type="similarity">
    <text evidence="1">Belongs to the 'phage' integrase family.</text>
</comment>
<proteinExistence type="inferred from homology"/>
<dbReference type="Gene3D" id="1.10.150.130">
    <property type="match status" value="1"/>
</dbReference>
<dbReference type="GO" id="GO:0003677">
    <property type="term" value="F:DNA binding"/>
    <property type="evidence" value="ECO:0007669"/>
    <property type="project" value="UniProtKB-UniRule"/>
</dbReference>
<keyword evidence="2" id="KW-0229">DNA integration</keyword>
<evidence type="ECO:0000256" key="3">
    <source>
        <dbReference type="ARBA" id="ARBA00023125"/>
    </source>
</evidence>
<evidence type="ECO:0000259" key="6">
    <source>
        <dbReference type="PROSITE" id="PS51900"/>
    </source>
</evidence>
<sequence>MTLGRVNELAVADARARAAEIMVAAHQGRDVVGEREAAERARLTLADAYAEYTKALKRKEASPKTLLLNDHNWRKMLRPHAGRELNTLTRREVRTWHEGWGHIGPTAANHGARLLRTVYNYAAKRLAEDLPPNPCVAVEFFAERGTRRLLSWDELPAWWGHVLSLSNPVRCAYWKLLLLSGLRMTDAATIRWEELRGEFLHRPNPKGGRARAYDLPITEQMLNHLRRSSRGSPAVISCEPLGLSCR</sequence>
<comment type="caution">
    <text evidence="7">The sequence shown here is derived from an EMBL/GenBank/DDBJ whole genome shotgun (WGS) entry which is preliminary data.</text>
</comment>
<evidence type="ECO:0000256" key="1">
    <source>
        <dbReference type="ARBA" id="ARBA00008857"/>
    </source>
</evidence>
<evidence type="ECO:0000256" key="5">
    <source>
        <dbReference type="PROSITE-ProRule" id="PRU01248"/>
    </source>
</evidence>
<dbReference type="InterPro" id="IPR050808">
    <property type="entry name" value="Phage_Integrase"/>
</dbReference>
<evidence type="ECO:0000313" key="7">
    <source>
        <dbReference type="EMBL" id="GEP11249.1"/>
    </source>
</evidence>
<dbReference type="PANTHER" id="PTHR30629">
    <property type="entry name" value="PROPHAGE INTEGRASE"/>
    <property type="match status" value="1"/>
</dbReference>
<organism evidence="7 8">
    <name type="scientific">Methylobacterium gnaphalii</name>
    <dbReference type="NCBI Taxonomy" id="1010610"/>
    <lineage>
        <taxon>Bacteria</taxon>
        <taxon>Pseudomonadati</taxon>
        <taxon>Pseudomonadota</taxon>
        <taxon>Alphaproteobacteria</taxon>
        <taxon>Hyphomicrobiales</taxon>
        <taxon>Methylobacteriaceae</taxon>
        <taxon>Methylobacterium</taxon>
    </lineage>
</organism>
<dbReference type="InterPro" id="IPR010998">
    <property type="entry name" value="Integrase_recombinase_N"/>
</dbReference>
<dbReference type="InterPro" id="IPR013762">
    <property type="entry name" value="Integrase-like_cat_sf"/>
</dbReference>
<gene>
    <name evidence="7" type="ORF">MGN01_30940</name>
</gene>
<dbReference type="PANTHER" id="PTHR30629:SF2">
    <property type="entry name" value="PROPHAGE INTEGRASE INTS-RELATED"/>
    <property type="match status" value="1"/>
</dbReference>
<dbReference type="SUPFAM" id="SSF56349">
    <property type="entry name" value="DNA breaking-rejoining enzymes"/>
    <property type="match status" value="1"/>
</dbReference>
<keyword evidence="8" id="KW-1185">Reference proteome</keyword>
<feature type="domain" description="Core-binding (CB)" evidence="6">
    <location>
        <begin position="43"/>
        <end position="123"/>
    </location>
</feature>
<protein>
    <recommendedName>
        <fullName evidence="6">Core-binding (CB) domain-containing protein</fullName>
    </recommendedName>
</protein>
<evidence type="ECO:0000313" key="8">
    <source>
        <dbReference type="Proteomes" id="UP000321750"/>
    </source>
</evidence>
<evidence type="ECO:0000256" key="4">
    <source>
        <dbReference type="ARBA" id="ARBA00023172"/>
    </source>
</evidence>
<dbReference type="Gene3D" id="1.10.443.10">
    <property type="entry name" value="Intergrase catalytic core"/>
    <property type="match status" value="1"/>
</dbReference>
<dbReference type="GO" id="GO:0015074">
    <property type="term" value="P:DNA integration"/>
    <property type="evidence" value="ECO:0007669"/>
    <property type="project" value="UniProtKB-KW"/>
</dbReference>
<dbReference type="InterPro" id="IPR044068">
    <property type="entry name" value="CB"/>
</dbReference>
<keyword evidence="3 5" id="KW-0238">DNA-binding</keyword>
<evidence type="ECO:0000256" key="2">
    <source>
        <dbReference type="ARBA" id="ARBA00022908"/>
    </source>
</evidence>
<dbReference type="Proteomes" id="UP000321750">
    <property type="component" value="Unassembled WGS sequence"/>
</dbReference>
<dbReference type="EMBL" id="BJZV01000016">
    <property type="protein sequence ID" value="GEP11249.1"/>
    <property type="molecule type" value="Genomic_DNA"/>
</dbReference>
<reference evidence="7 8" key="1">
    <citation type="submission" date="2019-07" db="EMBL/GenBank/DDBJ databases">
        <title>Whole genome shotgun sequence of Methylobacterium gnaphalii NBRC 107716.</title>
        <authorList>
            <person name="Hosoyama A."/>
            <person name="Uohara A."/>
            <person name="Ohji S."/>
            <person name="Ichikawa N."/>
        </authorList>
    </citation>
    <scope>NUCLEOTIDE SEQUENCE [LARGE SCALE GENOMIC DNA]</scope>
    <source>
        <strain evidence="7 8">NBRC 107716</strain>
    </source>
</reference>
<dbReference type="PROSITE" id="PS51900">
    <property type="entry name" value="CB"/>
    <property type="match status" value="1"/>
</dbReference>
<name>A0A512JMP6_9HYPH</name>
<accession>A0A512JMP6</accession>
<dbReference type="InterPro" id="IPR011010">
    <property type="entry name" value="DNA_brk_join_enz"/>
</dbReference>
<dbReference type="GO" id="GO:0006310">
    <property type="term" value="P:DNA recombination"/>
    <property type="evidence" value="ECO:0007669"/>
    <property type="project" value="UniProtKB-KW"/>
</dbReference>